<sequence>MDQDLIKLVNKLQDTFSNLGGELDMPQLVVVGSQSAGKSSVLETIVGRDFLPRGQGIVTRRPLVLQLIHTPVPSEPSPNAPPYTEWGQFLHIDKRFTDFNEIRKEIEQETFRVAGQNKGVSKLPISLRIYSPNVLDLTLVDLPGLTKIPVGDQPSDIERQIRNLVLEYISKPNSVILAVSAANVDLANSEALKLARSVDPQGRRTIGILTKLDLMDAGTNALDILTGRVYQLKLGFIGVVNRSQQDIITEKSLTDALDSETEYFRNHPAYRNIAHKNGTKYLAKTLNTVA</sequence>
<reference evidence="4" key="1">
    <citation type="submission" date="2022-06" db="EMBL/GenBank/DDBJ databases">
        <title>Genome Sequence of Candolleomyces eurysporus.</title>
        <authorList>
            <person name="Buettner E."/>
        </authorList>
    </citation>
    <scope>NUCLEOTIDE SEQUENCE</scope>
    <source>
        <strain evidence="4">VTCC 930004</strain>
    </source>
</reference>
<keyword evidence="1" id="KW-0547">Nucleotide-binding</keyword>
<dbReference type="AlphaFoldDB" id="A0A9W8J4Y3"/>
<dbReference type="EMBL" id="JANBPK010000923">
    <property type="protein sequence ID" value="KAJ2928531.1"/>
    <property type="molecule type" value="Genomic_DNA"/>
</dbReference>
<dbReference type="PRINTS" id="PR00195">
    <property type="entry name" value="DYNAMIN"/>
</dbReference>
<dbReference type="Pfam" id="PF00350">
    <property type="entry name" value="Dynamin_N"/>
    <property type="match status" value="1"/>
</dbReference>
<dbReference type="GO" id="GO:0008017">
    <property type="term" value="F:microtubule binding"/>
    <property type="evidence" value="ECO:0007669"/>
    <property type="project" value="TreeGrafter"/>
</dbReference>
<dbReference type="PANTHER" id="PTHR11566">
    <property type="entry name" value="DYNAMIN"/>
    <property type="match status" value="1"/>
</dbReference>
<accession>A0A9W8J4Y3</accession>
<dbReference type="GO" id="GO:0006897">
    <property type="term" value="P:endocytosis"/>
    <property type="evidence" value="ECO:0007669"/>
    <property type="project" value="TreeGrafter"/>
</dbReference>
<dbReference type="Gene3D" id="3.40.50.300">
    <property type="entry name" value="P-loop containing nucleotide triphosphate hydrolases"/>
    <property type="match status" value="1"/>
</dbReference>
<keyword evidence="2" id="KW-0342">GTP-binding</keyword>
<comment type="caution">
    <text evidence="4">The sequence shown here is derived from an EMBL/GenBank/DDBJ whole genome shotgun (WGS) entry which is preliminary data.</text>
</comment>
<dbReference type="InterPro" id="IPR027417">
    <property type="entry name" value="P-loop_NTPase"/>
</dbReference>
<evidence type="ECO:0000259" key="3">
    <source>
        <dbReference type="PROSITE" id="PS51718"/>
    </source>
</evidence>
<evidence type="ECO:0000256" key="2">
    <source>
        <dbReference type="ARBA" id="ARBA00023134"/>
    </source>
</evidence>
<proteinExistence type="predicted"/>
<dbReference type="GO" id="GO:0005525">
    <property type="term" value="F:GTP binding"/>
    <property type="evidence" value="ECO:0007669"/>
    <property type="project" value="InterPro"/>
</dbReference>
<evidence type="ECO:0000313" key="4">
    <source>
        <dbReference type="EMBL" id="KAJ2928531.1"/>
    </source>
</evidence>
<dbReference type="GO" id="GO:0000266">
    <property type="term" value="P:mitochondrial fission"/>
    <property type="evidence" value="ECO:0007669"/>
    <property type="project" value="TreeGrafter"/>
</dbReference>
<dbReference type="SMART" id="SM00053">
    <property type="entry name" value="DYNc"/>
    <property type="match status" value="1"/>
</dbReference>
<organism evidence="4 5">
    <name type="scientific">Candolleomyces eurysporus</name>
    <dbReference type="NCBI Taxonomy" id="2828524"/>
    <lineage>
        <taxon>Eukaryota</taxon>
        <taxon>Fungi</taxon>
        <taxon>Dikarya</taxon>
        <taxon>Basidiomycota</taxon>
        <taxon>Agaricomycotina</taxon>
        <taxon>Agaricomycetes</taxon>
        <taxon>Agaricomycetidae</taxon>
        <taxon>Agaricales</taxon>
        <taxon>Agaricineae</taxon>
        <taxon>Psathyrellaceae</taxon>
        <taxon>Candolleomyces</taxon>
    </lineage>
</organism>
<dbReference type="PANTHER" id="PTHR11566:SF235">
    <property type="entry name" value="DYNAMIN-RELATED PROTEIN DNM1"/>
    <property type="match status" value="1"/>
</dbReference>
<dbReference type="InterPro" id="IPR022812">
    <property type="entry name" value="Dynamin"/>
</dbReference>
<dbReference type="GO" id="GO:0016020">
    <property type="term" value="C:membrane"/>
    <property type="evidence" value="ECO:0007669"/>
    <property type="project" value="TreeGrafter"/>
</dbReference>
<dbReference type="OrthoDB" id="5061070at2759"/>
<dbReference type="GO" id="GO:0003924">
    <property type="term" value="F:GTPase activity"/>
    <property type="evidence" value="ECO:0007669"/>
    <property type="project" value="InterPro"/>
</dbReference>
<dbReference type="GO" id="GO:0005777">
    <property type="term" value="C:peroxisome"/>
    <property type="evidence" value="ECO:0007669"/>
    <property type="project" value="TreeGrafter"/>
</dbReference>
<evidence type="ECO:0000313" key="5">
    <source>
        <dbReference type="Proteomes" id="UP001140091"/>
    </source>
</evidence>
<keyword evidence="5" id="KW-1185">Reference proteome</keyword>
<dbReference type="Proteomes" id="UP001140091">
    <property type="component" value="Unassembled WGS sequence"/>
</dbReference>
<dbReference type="CDD" id="cd08771">
    <property type="entry name" value="DLP_1"/>
    <property type="match status" value="1"/>
</dbReference>
<evidence type="ECO:0000256" key="1">
    <source>
        <dbReference type="ARBA" id="ARBA00022741"/>
    </source>
</evidence>
<dbReference type="GO" id="GO:0005739">
    <property type="term" value="C:mitochondrion"/>
    <property type="evidence" value="ECO:0007669"/>
    <property type="project" value="TreeGrafter"/>
</dbReference>
<dbReference type="GO" id="GO:0048312">
    <property type="term" value="P:intracellular distribution of mitochondria"/>
    <property type="evidence" value="ECO:0007669"/>
    <property type="project" value="TreeGrafter"/>
</dbReference>
<dbReference type="InterPro" id="IPR000375">
    <property type="entry name" value="Dynamin_stalk"/>
</dbReference>
<feature type="domain" description="Dynamin-type G" evidence="3">
    <location>
        <begin position="22"/>
        <end position="290"/>
    </location>
</feature>
<dbReference type="SUPFAM" id="SSF52540">
    <property type="entry name" value="P-loop containing nucleoside triphosphate hydrolases"/>
    <property type="match status" value="1"/>
</dbReference>
<name>A0A9W8J4Y3_9AGAR</name>
<dbReference type="InterPro" id="IPR030381">
    <property type="entry name" value="G_DYNAMIN_dom"/>
</dbReference>
<dbReference type="FunFam" id="3.40.50.300:FF:001027">
    <property type="entry name" value="dynamin-related protein 3A"/>
    <property type="match status" value="1"/>
</dbReference>
<dbReference type="Pfam" id="PF01031">
    <property type="entry name" value="Dynamin_M"/>
    <property type="match status" value="1"/>
</dbReference>
<dbReference type="PROSITE" id="PS51718">
    <property type="entry name" value="G_DYNAMIN_2"/>
    <property type="match status" value="1"/>
</dbReference>
<gene>
    <name evidence="4" type="ORF">H1R20_g8556</name>
</gene>
<dbReference type="InterPro" id="IPR045063">
    <property type="entry name" value="Dynamin_N"/>
</dbReference>
<dbReference type="GO" id="GO:0005874">
    <property type="term" value="C:microtubule"/>
    <property type="evidence" value="ECO:0007669"/>
    <property type="project" value="TreeGrafter"/>
</dbReference>
<dbReference type="InterPro" id="IPR001401">
    <property type="entry name" value="Dynamin_GTPase"/>
</dbReference>
<feature type="non-terminal residue" evidence="4">
    <location>
        <position position="290"/>
    </location>
</feature>
<dbReference type="GO" id="GO:0016559">
    <property type="term" value="P:peroxisome fission"/>
    <property type="evidence" value="ECO:0007669"/>
    <property type="project" value="TreeGrafter"/>
</dbReference>
<protein>
    <recommendedName>
        <fullName evidence="3">Dynamin-type G domain-containing protein</fullName>
    </recommendedName>
</protein>